<accession>A0A9D7LTB7</accession>
<organism evidence="1 2">
    <name type="scientific">Candidatus Dechloromonas phosphorivorans</name>
    <dbReference type="NCBI Taxonomy" id="2899244"/>
    <lineage>
        <taxon>Bacteria</taxon>
        <taxon>Pseudomonadati</taxon>
        <taxon>Pseudomonadota</taxon>
        <taxon>Betaproteobacteria</taxon>
        <taxon>Rhodocyclales</taxon>
        <taxon>Azonexaceae</taxon>
        <taxon>Dechloromonas</taxon>
    </lineage>
</organism>
<gene>
    <name evidence="1" type="ORF">IPN75_17605</name>
</gene>
<proteinExistence type="predicted"/>
<evidence type="ECO:0000313" key="1">
    <source>
        <dbReference type="EMBL" id="MBK8892064.1"/>
    </source>
</evidence>
<protein>
    <submittedName>
        <fullName evidence="1">Uncharacterized protein</fullName>
    </submittedName>
</protein>
<dbReference type="EMBL" id="JADKBR010000021">
    <property type="protein sequence ID" value="MBK8892064.1"/>
    <property type="molecule type" value="Genomic_DNA"/>
</dbReference>
<dbReference type="Proteomes" id="UP000808146">
    <property type="component" value="Unassembled WGS sequence"/>
</dbReference>
<sequence>MTTDPDRLAATMPGDIQRQAAHIAQDAFATVFRLTVDGGMPGRDAALAEVKQRCLRWCAAGDGDEARSLRRVLLATGLDQWGLAYTQAFDLTAIPTLSAFLGSLRTSLDAAEDARFQRLFARVDAVESDAVEFKIELRRNIHLALWHAMTACDDRAEGQRIVRALGSLMLALTRRMPLLGWRLLADALASIQIRLLSDEKPVGGMAEEGTQQLFAALSQSLPPEQYQAIHALSGQVVLAWQQARRPAS</sequence>
<dbReference type="AlphaFoldDB" id="A0A9D7LTB7"/>
<name>A0A9D7LTB7_9RHOO</name>
<reference evidence="1" key="1">
    <citation type="submission" date="2020-10" db="EMBL/GenBank/DDBJ databases">
        <title>Connecting structure to function with the recovery of over 1000 high-quality activated sludge metagenome-assembled genomes encoding full-length rRNA genes using long-read sequencing.</title>
        <authorList>
            <person name="Singleton C.M."/>
            <person name="Petriglieri F."/>
            <person name="Kristensen J.M."/>
            <person name="Kirkegaard R.H."/>
            <person name="Michaelsen T.Y."/>
            <person name="Andersen M.H."/>
            <person name="Karst S.M."/>
            <person name="Dueholm M.S."/>
            <person name="Nielsen P.H."/>
            <person name="Albertsen M."/>
        </authorList>
    </citation>
    <scope>NUCLEOTIDE SEQUENCE</scope>
    <source>
        <strain evidence="1">OdNE_18-Q3-R46-58_BAT3C.305</strain>
    </source>
</reference>
<comment type="caution">
    <text evidence="1">The sequence shown here is derived from an EMBL/GenBank/DDBJ whole genome shotgun (WGS) entry which is preliminary data.</text>
</comment>
<evidence type="ECO:0000313" key="2">
    <source>
        <dbReference type="Proteomes" id="UP000808146"/>
    </source>
</evidence>